<dbReference type="InterPro" id="IPR028090">
    <property type="entry name" value="JAB_dom_prok"/>
</dbReference>
<dbReference type="Pfam" id="PF14464">
    <property type="entry name" value="Prok-JAB"/>
    <property type="match status" value="1"/>
</dbReference>
<evidence type="ECO:0000313" key="7">
    <source>
        <dbReference type="EMBL" id="BBO86674.1"/>
    </source>
</evidence>
<keyword evidence="3" id="KW-0378">Hydrolase</keyword>
<evidence type="ECO:0000259" key="6">
    <source>
        <dbReference type="Pfam" id="PF14464"/>
    </source>
</evidence>
<feature type="domain" description="JAB" evidence="6">
    <location>
        <begin position="22"/>
        <end position="141"/>
    </location>
</feature>
<dbReference type="GO" id="GO:0046872">
    <property type="term" value="F:metal ion binding"/>
    <property type="evidence" value="ECO:0007669"/>
    <property type="project" value="UniProtKB-KW"/>
</dbReference>
<dbReference type="RefSeq" id="WP_155326260.1">
    <property type="nucleotide sequence ID" value="NZ_AP021877.1"/>
</dbReference>
<evidence type="ECO:0000256" key="3">
    <source>
        <dbReference type="ARBA" id="ARBA00022801"/>
    </source>
</evidence>
<sequence>MNKNKNLEYWSPDRKFGMFIEQSLINKMIDACKVSGSHETGGILVGHYNDNLDCANLTDVSLSPSDSRYGRFWFYRGINGIQSWLNQLWKKREYYLGEWHFHPFVTAAISPKDKTQMKKIATSKNYHCPEPILLIIGGDPNNNWLMHAYVCDKGNAFIELMTPAPKR</sequence>
<dbReference type="AlphaFoldDB" id="A0A5K8A2V0"/>
<keyword evidence="7" id="KW-0614">Plasmid</keyword>
<gene>
    <name evidence="7" type="ORF">DSCO28_72400</name>
</gene>
<keyword evidence="2" id="KW-0479">Metal-binding</keyword>
<evidence type="ECO:0000256" key="5">
    <source>
        <dbReference type="ARBA" id="ARBA00023049"/>
    </source>
</evidence>
<keyword evidence="4" id="KW-0862">Zinc</keyword>
<dbReference type="GO" id="GO:0008237">
    <property type="term" value="F:metallopeptidase activity"/>
    <property type="evidence" value="ECO:0007669"/>
    <property type="project" value="UniProtKB-KW"/>
</dbReference>
<evidence type="ECO:0000256" key="4">
    <source>
        <dbReference type="ARBA" id="ARBA00022833"/>
    </source>
</evidence>
<geneLocation type="plasmid" evidence="8">
    <name>do28_1 dna</name>
</geneLocation>
<evidence type="ECO:0000313" key="8">
    <source>
        <dbReference type="Proteomes" id="UP000425960"/>
    </source>
</evidence>
<reference evidence="7 8" key="1">
    <citation type="submission" date="2019-11" db="EMBL/GenBank/DDBJ databases">
        <title>Comparative genomics of hydrocarbon-degrading Desulfosarcina strains.</title>
        <authorList>
            <person name="Watanabe M."/>
            <person name="Kojima H."/>
            <person name="Fukui M."/>
        </authorList>
    </citation>
    <scope>NUCLEOTIDE SEQUENCE [LARGE SCALE GENOMIC DNA]</scope>
    <source>
        <strain evidence="7 8">28bB2T</strain>
        <plasmid evidence="8">do28_1 dna</plasmid>
    </source>
</reference>
<dbReference type="GO" id="GO:0006508">
    <property type="term" value="P:proteolysis"/>
    <property type="evidence" value="ECO:0007669"/>
    <property type="project" value="UniProtKB-KW"/>
</dbReference>
<accession>A0A5K8A2V0</accession>
<organism evidence="7 8">
    <name type="scientific">Desulfosarcina ovata subsp. sediminis</name>
    <dbReference type="NCBI Taxonomy" id="885957"/>
    <lineage>
        <taxon>Bacteria</taxon>
        <taxon>Pseudomonadati</taxon>
        <taxon>Thermodesulfobacteriota</taxon>
        <taxon>Desulfobacteria</taxon>
        <taxon>Desulfobacterales</taxon>
        <taxon>Desulfosarcinaceae</taxon>
        <taxon>Desulfosarcina</taxon>
    </lineage>
</organism>
<keyword evidence="1" id="KW-0645">Protease</keyword>
<evidence type="ECO:0000256" key="1">
    <source>
        <dbReference type="ARBA" id="ARBA00022670"/>
    </source>
</evidence>
<evidence type="ECO:0000256" key="2">
    <source>
        <dbReference type="ARBA" id="ARBA00022723"/>
    </source>
</evidence>
<protein>
    <recommendedName>
        <fullName evidence="6">JAB domain-containing protein</fullName>
    </recommendedName>
</protein>
<proteinExistence type="predicted"/>
<dbReference type="Proteomes" id="UP000425960">
    <property type="component" value="Plasmid Do28_1"/>
</dbReference>
<keyword evidence="5" id="KW-0482">Metalloprotease</keyword>
<dbReference type="KEGG" id="dov:DSCO28_72400"/>
<name>A0A5K8A2V0_9BACT</name>
<dbReference type="Gene3D" id="3.40.140.10">
    <property type="entry name" value="Cytidine Deaminase, domain 2"/>
    <property type="match status" value="1"/>
</dbReference>
<dbReference type="EMBL" id="AP021877">
    <property type="protein sequence ID" value="BBO86674.1"/>
    <property type="molecule type" value="Genomic_DNA"/>
</dbReference>
<dbReference type="SUPFAM" id="SSF102712">
    <property type="entry name" value="JAB1/MPN domain"/>
    <property type="match status" value="1"/>
</dbReference>